<keyword evidence="3" id="KW-1185">Reference proteome</keyword>
<dbReference type="Proteomes" id="UP000327013">
    <property type="component" value="Chromosome 5"/>
</dbReference>
<feature type="region of interest" description="Disordered" evidence="1">
    <location>
        <begin position="1"/>
        <end position="87"/>
    </location>
</feature>
<organism evidence="2 3">
    <name type="scientific">Carpinus fangiana</name>
    <dbReference type="NCBI Taxonomy" id="176857"/>
    <lineage>
        <taxon>Eukaryota</taxon>
        <taxon>Viridiplantae</taxon>
        <taxon>Streptophyta</taxon>
        <taxon>Embryophyta</taxon>
        <taxon>Tracheophyta</taxon>
        <taxon>Spermatophyta</taxon>
        <taxon>Magnoliopsida</taxon>
        <taxon>eudicotyledons</taxon>
        <taxon>Gunneridae</taxon>
        <taxon>Pentapetalae</taxon>
        <taxon>rosids</taxon>
        <taxon>fabids</taxon>
        <taxon>Fagales</taxon>
        <taxon>Betulaceae</taxon>
        <taxon>Carpinus</taxon>
    </lineage>
</organism>
<protein>
    <submittedName>
        <fullName evidence="2">Uncharacterized protein</fullName>
    </submittedName>
</protein>
<gene>
    <name evidence="2" type="ORF">FH972_011993</name>
</gene>
<feature type="compositionally biased region" description="Polar residues" evidence="1">
    <location>
        <begin position="29"/>
        <end position="48"/>
    </location>
</feature>
<sequence>MPRLRPYNGQDHAMSSIQKRPQGQKEKMLSSTAESPPHSSMITANQEPPTMGLHGREKGHGGERMGSQLWRPAATSMLVGHGGERGI</sequence>
<proteinExistence type="predicted"/>
<reference evidence="2 3" key="1">
    <citation type="submission" date="2019-06" db="EMBL/GenBank/DDBJ databases">
        <title>A chromosomal-level reference genome of Carpinus fangiana (Coryloideae, Betulaceae).</title>
        <authorList>
            <person name="Yang X."/>
            <person name="Wang Z."/>
            <person name="Zhang L."/>
            <person name="Hao G."/>
            <person name="Liu J."/>
            <person name="Yang Y."/>
        </authorList>
    </citation>
    <scope>NUCLEOTIDE SEQUENCE [LARGE SCALE GENOMIC DNA]</scope>
    <source>
        <strain evidence="2">Cfa_2016G</strain>
        <tissue evidence="2">Leaf</tissue>
    </source>
</reference>
<feature type="compositionally biased region" description="Basic and acidic residues" evidence="1">
    <location>
        <begin position="54"/>
        <end position="63"/>
    </location>
</feature>
<name>A0A5N6R3C4_9ROSI</name>
<evidence type="ECO:0000313" key="2">
    <source>
        <dbReference type="EMBL" id="KAE8055131.1"/>
    </source>
</evidence>
<dbReference type="OrthoDB" id="9402762at2759"/>
<dbReference type="EMBL" id="CM017325">
    <property type="protein sequence ID" value="KAE8055131.1"/>
    <property type="molecule type" value="Genomic_DNA"/>
</dbReference>
<dbReference type="AlphaFoldDB" id="A0A5N6R3C4"/>
<accession>A0A5N6R3C4</accession>
<evidence type="ECO:0000313" key="3">
    <source>
        <dbReference type="Proteomes" id="UP000327013"/>
    </source>
</evidence>
<evidence type="ECO:0000256" key="1">
    <source>
        <dbReference type="SAM" id="MobiDB-lite"/>
    </source>
</evidence>